<keyword evidence="1" id="KW-0472">Membrane</keyword>
<evidence type="ECO:0000313" key="4">
    <source>
        <dbReference type="Proteomes" id="UP001595721"/>
    </source>
</evidence>
<evidence type="ECO:0000256" key="1">
    <source>
        <dbReference type="SAM" id="Phobius"/>
    </source>
</evidence>
<comment type="caution">
    <text evidence="3">The sequence shown here is derived from an EMBL/GenBank/DDBJ whole genome shotgun (WGS) entry which is preliminary data.</text>
</comment>
<evidence type="ECO:0000313" key="3">
    <source>
        <dbReference type="EMBL" id="MFC3527601.1"/>
    </source>
</evidence>
<dbReference type="InterPro" id="IPR025711">
    <property type="entry name" value="PepSY"/>
</dbReference>
<dbReference type="Pfam" id="PF03413">
    <property type="entry name" value="PepSY"/>
    <property type="match status" value="1"/>
</dbReference>
<keyword evidence="1" id="KW-1133">Transmembrane helix</keyword>
<evidence type="ECO:0000259" key="2">
    <source>
        <dbReference type="Pfam" id="PF03413"/>
    </source>
</evidence>
<dbReference type="Pfam" id="PF03929">
    <property type="entry name" value="PepSY_TM"/>
    <property type="match status" value="1"/>
</dbReference>
<feature type="domain" description="PepSY" evidence="2">
    <location>
        <begin position="76"/>
        <end position="131"/>
    </location>
</feature>
<reference evidence="4" key="1">
    <citation type="journal article" date="2019" name="Int. J. Syst. Evol. Microbiol.">
        <title>The Global Catalogue of Microorganisms (GCM) 10K type strain sequencing project: providing services to taxonomists for standard genome sequencing and annotation.</title>
        <authorList>
            <consortium name="The Broad Institute Genomics Platform"/>
            <consortium name="The Broad Institute Genome Sequencing Center for Infectious Disease"/>
            <person name="Wu L."/>
            <person name="Ma J."/>
        </authorList>
    </citation>
    <scope>NUCLEOTIDE SEQUENCE [LARGE SCALE GENOMIC DNA]</scope>
    <source>
        <strain evidence="4">KCTC 42899</strain>
    </source>
</reference>
<feature type="transmembrane region" description="Helical" evidence="1">
    <location>
        <begin position="198"/>
        <end position="219"/>
    </location>
</feature>
<dbReference type="PANTHER" id="PTHR34219">
    <property type="entry name" value="IRON-REGULATED INNER MEMBRANE PROTEIN-RELATED"/>
    <property type="match status" value="1"/>
</dbReference>
<name>A0ABV7R2S9_9RHOB</name>
<protein>
    <submittedName>
        <fullName evidence="3">PepSY-associated TM helix domain-containing protein</fullName>
    </submittedName>
</protein>
<dbReference type="Proteomes" id="UP001595721">
    <property type="component" value="Unassembled WGS sequence"/>
</dbReference>
<dbReference type="PANTHER" id="PTHR34219:SF1">
    <property type="entry name" value="PEPSY DOMAIN-CONTAINING PROTEIN"/>
    <property type="match status" value="1"/>
</dbReference>
<feature type="transmembrane region" description="Helical" evidence="1">
    <location>
        <begin position="374"/>
        <end position="395"/>
    </location>
</feature>
<feature type="transmembrane region" description="Helical" evidence="1">
    <location>
        <begin position="158"/>
        <end position="178"/>
    </location>
</feature>
<accession>A0ABV7R2S9</accession>
<organism evidence="3 4">
    <name type="scientific">Paracoccus mangrovi</name>
    <dbReference type="NCBI Taxonomy" id="1715645"/>
    <lineage>
        <taxon>Bacteria</taxon>
        <taxon>Pseudomonadati</taxon>
        <taxon>Pseudomonadota</taxon>
        <taxon>Alphaproteobacteria</taxon>
        <taxon>Rhodobacterales</taxon>
        <taxon>Paracoccaceae</taxon>
        <taxon>Paracoccus</taxon>
    </lineage>
</organism>
<keyword evidence="4" id="KW-1185">Reference proteome</keyword>
<dbReference type="InterPro" id="IPR005625">
    <property type="entry name" value="PepSY-ass_TM"/>
</dbReference>
<feature type="transmembrane region" description="Helical" evidence="1">
    <location>
        <begin position="29"/>
        <end position="53"/>
    </location>
</feature>
<sequence length="458" mass="49865">MTDMTDGAIAPGARRMGAASDLYRAVWRWHFYAGLLVLPFMITLAVTGGLYLFRDEIDGYLHADLKRIEAQQATRIAPSALVAAALEAAPGTAIKYIDPPADDWSTEITVQTPEGRTAVYLNQYSGQVLGTLPDRGTVAWTIRYLHSLRYFGPTARSAIEIVGGFAILLVATGIYLWWPRGQRGGVVSLRGMPGRRIWWRDLHAVSGIFTGGFIVFLTVTGMPWSQHWGGKVNEWANGRNFGYPAGLRTDVPMSGQKLDEIAKTAWSLEQAQIPESDAPAAGMRPIGLDRAVAAFESRGLHRGYSVALPKDAQGVYSGSVYPDDLRQQRVVHLDQYSGKALIDMSYGDYGPLGRALEWGINTHMGQTFGLTNQLVLVAVCIGIVMLAVSAGVMWWKRRPAGRLGIPPMPSDRKVLVGLLILLGIGGALFPLTGATLLVMILLDLAAQRFSRRSDPAST</sequence>
<proteinExistence type="predicted"/>
<dbReference type="RefSeq" id="WP_377743123.1">
    <property type="nucleotide sequence ID" value="NZ_JBHRXJ010000003.1"/>
</dbReference>
<keyword evidence="1" id="KW-0812">Transmembrane</keyword>
<dbReference type="EMBL" id="JBHRXJ010000003">
    <property type="protein sequence ID" value="MFC3527601.1"/>
    <property type="molecule type" value="Genomic_DNA"/>
</dbReference>
<gene>
    <name evidence="3" type="ORF">ACFOMH_05395</name>
</gene>
<feature type="transmembrane region" description="Helical" evidence="1">
    <location>
        <begin position="415"/>
        <end position="442"/>
    </location>
</feature>